<gene>
    <name evidence="1" type="ORF">BN13_30004</name>
</gene>
<dbReference type="AlphaFoldDB" id="A0A077MDP9"/>
<evidence type="ECO:0000313" key="2">
    <source>
        <dbReference type="Proteomes" id="UP000035720"/>
    </source>
</evidence>
<dbReference type="STRING" id="1193518.BN13_30004"/>
<dbReference type="Proteomes" id="UP000035720">
    <property type="component" value="Unassembled WGS sequence"/>
</dbReference>
<sequence>MEDMSVGVNSVGVNAGSSGQHIVATAEMVTLLPPRRYKAKAAGLWTYGLSCPRGDLNPHPREGTSTSS</sequence>
<dbReference type="EMBL" id="CAJC01000139">
    <property type="protein sequence ID" value="CCI53052.1"/>
    <property type="molecule type" value="Genomic_DNA"/>
</dbReference>
<evidence type="ECO:0000313" key="1">
    <source>
        <dbReference type="EMBL" id="CCI53052.1"/>
    </source>
</evidence>
<keyword evidence="2" id="KW-1185">Reference proteome</keyword>
<name>A0A077MDP9_9MICO</name>
<comment type="caution">
    <text evidence="1">The sequence shown here is derived from an EMBL/GenBank/DDBJ whole genome shotgun (WGS) entry which is preliminary data.</text>
</comment>
<proteinExistence type="predicted"/>
<protein>
    <submittedName>
        <fullName evidence="1">Uncharacterized protein</fullName>
    </submittedName>
</protein>
<reference evidence="1 2" key="1">
    <citation type="journal article" date="2013" name="ISME J.">
        <title>A metabolic model for members of the genus Tetrasphaera involved in enhanced biological phosphorus removal.</title>
        <authorList>
            <person name="Kristiansen R."/>
            <person name="Nguyen H.T.T."/>
            <person name="Saunders A.M."/>
            <person name="Nielsen J.L."/>
            <person name="Wimmer R."/>
            <person name="Le V.Q."/>
            <person name="McIlroy S.J."/>
            <person name="Petrovski S."/>
            <person name="Seviour R.J."/>
            <person name="Calteau A."/>
            <person name="Nielsen K.L."/>
            <person name="Nielsen P.H."/>
        </authorList>
    </citation>
    <scope>NUCLEOTIDE SEQUENCE [LARGE SCALE GENOMIC DNA]</scope>
    <source>
        <strain evidence="1 2">Ben 74</strain>
    </source>
</reference>
<organism evidence="1 2">
    <name type="scientific">Nostocoides jenkinsii Ben 74</name>
    <dbReference type="NCBI Taxonomy" id="1193518"/>
    <lineage>
        <taxon>Bacteria</taxon>
        <taxon>Bacillati</taxon>
        <taxon>Actinomycetota</taxon>
        <taxon>Actinomycetes</taxon>
        <taxon>Micrococcales</taxon>
        <taxon>Intrasporangiaceae</taxon>
        <taxon>Nostocoides</taxon>
    </lineage>
</organism>
<accession>A0A077MDP9</accession>